<proteinExistence type="predicted"/>
<gene>
    <name evidence="1" type="ORF">ENU28_03850</name>
</gene>
<evidence type="ECO:0000313" key="1">
    <source>
        <dbReference type="EMBL" id="HGQ55581.1"/>
    </source>
</evidence>
<accession>A0A7V4FDR8</accession>
<protein>
    <submittedName>
        <fullName evidence="1">Uncharacterized protein</fullName>
    </submittedName>
</protein>
<comment type="caution">
    <text evidence="1">The sequence shown here is derived from an EMBL/GenBank/DDBJ whole genome shotgun (WGS) entry which is preliminary data.</text>
</comment>
<dbReference type="AlphaFoldDB" id="A0A7V4FDR8"/>
<sequence length="128" mass="15311">MVRNAYQRINKYIAKLEPEINKKRYDALKEQMIENVIPKYQELASLDTKIKAILDSHPDTIPTQYVYYFSYVKEIWRLTNKYSGIMLYKLVAITESKWEAKGLNKEIMEKLRIDLFSISYEKIKENGY</sequence>
<organism evidence="1">
    <name type="scientific">candidate division WOR-3 bacterium</name>
    <dbReference type="NCBI Taxonomy" id="2052148"/>
    <lineage>
        <taxon>Bacteria</taxon>
        <taxon>Bacteria division WOR-3</taxon>
    </lineage>
</organism>
<reference evidence="1" key="1">
    <citation type="journal article" date="2020" name="mSystems">
        <title>Genome- and Community-Level Interaction Insights into Carbon Utilization and Element Cycling Functions of Hydrothermarchaeota in Hydrothermal Sediment.</title>
        <authorList>
            <person name="Zhou Z."/>
            <person name="Liu Y."/>
            <person name="Xu W."/>
            <person name="Pan J."/>
            <person name="Luo Z.H."/>
            <person name="Li M."/>
        </authorList>
    </citation>
    <scope>NUCLEOTIDE SEQUENCE [LARGE SCALE GENOMIC DNA]</scope>
    <source>
        <strain evidence="1">SpSt-655</strain>
    </source>
</reference>
<dbReference type="EMBL" id="DTBX01000134">
    <property type="protein sequence ID" value="HGQ55581.1"/>
    <property type="molecule type" value="Genomic_DNA"/>
</dbReference>
<name>A0A7V4FDR8_UNCW3</name>